<feature type="transmembrane region" description="Helical" evidence="1">
    <location>
        <begin position="191"/>
        <end position="210"/>
    </location>
</feature>
<feature type="transmembrane region" description="Helical" evidence="1">
    <location>
        <begin position="115"/>
        <end position="135"/>
    </location>
</feature>
<protein>
    <recommendedName>
        <fullName evidence="4">DUF4129 domain-containing protein</fullName>
    </recommendedName>
</protein>
<feature type="transmembrane region" description="Helical" evidence="1">
    <location>
        <begin position="12"/>
        <end position="33"/>
    </location>
</feature>
<feature type="transmembrane region" description="Helical" evidence="1">
    <location>
        <begin position="90"/>
        <end position="108"/>
    </location>
</feature>
<evidence type="ECO:0000256" key="1">
    <source>
        <dbReference type="SAM" id="Phobius"/>
    </source>
</evidence>
<feature type="transmembrane region" description="Helical" evidence="1">
    <location>
        <begin position="141"/>
        <end position="162"/>
    </location>
</feature>
<keyword evidence="1" id="KW-1133">Transmembrane helix</keyword>
<keyword evidence="3" id="KW-1185">Reference proteome</keyword>
<proteinExistence type="predicted"/>
<evidence type="ECO:0000313" key="2">
    <source>
        <dbReference type="EMBL" id="GGH76809.1"/>
    </source>
</evidence>
<sequence>MYKDLPMLLRKWGQGIVEELVFFPILLLIAIMIVPLHYIWVWLGSLLFLFLMGLLLRKYLNGKRRGFYLLIIFLINGLVSLLVMPHTWLTLPTFLIGLVVTYRGIIYIEKEWEEVFPLVFLWISLPIYFVAYLVYRYIERFSPYLSLITWAGSLCLIVTLFVTNHRHLETATLSDSKKPILSRTLKRQNRVFIVITLIVLFLIASFHWIAFLFSQIVSYIVSGVAWFFSLFSHDRPPEKPLTPSTPQFPQMEQQKPSAWAEIFEKVLMIGVYILIIAAILFLLYWLYKNTRKWFSKLYARLVRFLNKLFHTSSFEHETAAFIDEKESLIEDWRKASQHKIKQWFTRFKREPGWEDLKTNQERVRYLYTKTVLNEIKKGYQYKPSLTAHETLKEIGRDKSYLEPKEELLDKMYNQTRYSPLTIDDREIKKFIDKRNKENGK</sequence>
<reference evidence="2" key="1">
    <citation type="journal article" date="2014" name="Int. J. Syst. Evol. Microbiol.">
        <title>Complete genome sequence of Corynebacterium casei LMG S-19264T (=DSM 44701T), isolated from a smear-ripened cheese.</title>
        <authorList>
            <consortium name="US DOE Joint Genome Institute (JGI-PGF)"/>
            <person name="Walter F."/>
            <person name="Albersmeier A."/>
            <person name="Kalinowski J."/>
            <person name="Ruckert C."/>
        </authorList>
    </citation>
    <scope>NUCLEOTIDE SEQUENCE</scope>
    <source>
        <strain evidence="2">CGMCC 1.12777</strain>
    </source>
</reference>
<evidence type="ECO:0008006" key="4">
    <source>
        <dbReference type="Google" id="ProtNLM"/>
    </source>
</evidence>
<feature type="transmembrane region" description="Helical" evidence="1">
    <location>
        <begin position="39"/>
        <end position="60"/>
    </location>
</feature>
<feature type="transmembrane region" description="Helical" evidence="1">
    <location>
        <begin position="67"/>
        <end position="84"/>
    </location>
</feature>
<evidence type="ECO:0000313" key="3">
    <source>
        <dbReference type="Proteomes" id="UP000656813"/>
    </source>
</evidence>
<comment type="caution">
    <text evidence="2">The sequence shown here is derived from an EMBL/GenBank/DDBJ whole genome shotgun (WGS) entry which is preliminary data.</text>
</comment>
<reference evidence="2" key="2">
    <citation type="submission" date="2020-09" db="EMBL/GenBank/DDBJ databases">
        <authorList>
            <person name="Sun Q."/>
            <person name="Zhou Y."/>
        </authorList>
    </citation>
    <scope>NUCLEOTIDE SEQUENCE</scope>
    <source>
        <strain evidence="2">CGMCC 1.12777</strain>
    </source>
</reference>
<gene>
    <name evidence="2" type="ORF">GCM10007096_07770</name>
</gene>
<dbReference type="AlphaFoldDB" id="A0A8J2ZT10"/>
<organism evidence="2 3">
    <name type="scientific">Pullulanibacillus pueri</name>
    <dbReference type="NCBI Taxonomy" id="1437324"/>
    <lineage>
        <taxon>Bacteria</taxon>
        <taxon>Bacillati</taxon>
        <taxon>Bacillota</taxon>
        <taxon>Bacilli</taxon>
        <taxon>Bacillales</taxon>
        <taxon>Sporolactobacillaceae</taxon>
        <taxon>Pullulanibacillus</taxon>
    </lineage>
</organism>
<dbReference type="RefSeq" id="WP_188496093.1">
    <property type="nucleotide sequence ID" value="NZ_BMFV01000004.1"/>
</dbReference>
<keyword evidence="1" id="KW-0472">Membrane</keyword>
<keyword evidence="1" id="KW-0812">Transmembrane</keyword>
<dbReference type="EMBL" id="BMFV01000004">
    <property type="protein sequence ID" value="GGH76809.1"/>
    <property type="molecule type" value="Genomic_DNA"/>
</dbReference>
<feature type="transmembrane region" description="Helical" evidence="1">
    <location>
        <begin position="266"/>
        <end position="287"/>
    </location>
</feature>
<accession>A0A8J2ZT10</accession>
<dbReference type="Proteomes" id="UP000656813">
    <property type="component" value="Unassembled WGS sequence"/>
</dbReference>
<name>A0A8J2ZT10_9BACL</name>